<feature type="transmembrane region" description="Helical" evidence="1">
    <location>
        <begin position="127"/>
        <end position="150"/>
    </location>
</feature>
<dbReference type="AlphaFoldDB" id="A0A7T0KL98"/>
<keyword evidence="3" id="KW-0012">Acyltransferase</keyword>
<dbReference type="KEGG" id="cqn:G7Y29_06825"/>
<dbReference type="RefSeq" id="WP_165002555.1">
    <property type="nucleotide sequence ID" value="NZ_CP064955.1"/>
</dbReference>
<keyword evidence="3" id="KW-0808">Transferase</keyword>
<keyword evidence="1" id="KW-0812">Transmembrane</keyword>
<feature type="domain" description="Acyltransferase 3" evidence="2">
    <location>
        <begin position="1"/>
        <end position="302"/>
    </location>
</feature>
<feature type="transmembrane region" description="Helical" evidence="1">
    <location>
        <begin position="37"/>
        <end position="55"/>
    </location>
</feature>
<evidence type="ECO:0000256" key="1">
    <source>
        <dbReference type="SAM" id="Phobius"/>
    </source>
</evidence>
<dbReference type="GO" id="GO:0016747">
    <property type="term" value="F:acyltransferase activity, transferring groups other than amino-acyl groups"/>
    <property type="evidence" value="ECO:0007669"/>
    <property type="project" value="InterPro"/>
</dbReference>
<dbReference type="PANTHER" id="PTHR23028">
    <property type="entry name" value="ACETYLTRANSFERASE"/>
    <property type="match status" value="1"/>
</dbReference>
<feature type="transmembrane region" description="Helical" evidence="1">
    <location>
        <begin position="106"/>
        <end position="122"/>
    </location>
</feature>
<keyword evidence="1" id="KW-0472">Membrane</keyword>
<keyword evidence="4" id="KW-1185">Reference proteome</keyword>
<evidence type="ECO:0000259" key="2">
    <source>
        <dbReference type="Pfam" id="PF01757"/>
    </source>
</evidence>
<dbReference type="InterPro" id="IPR002656">
    <property type="entry name" value="Acyl_transf_3_dom"/>
</dbReference>
<proteinExistence type="predicted"/>
<feature type="transmembrane region" description="Helical" evidence="1">
    <location>
        <begin position="288"/>
        <end position="307"/>
    </location>
</feature>
<protein>
    <submittedName>
        <fullName evidence="3">Acyltransferase</fullName>
    </submittedName>
</protein>
<feature type="transmembrane region" description="Helical" evidence="1">
    <location>
        <begin position="198"/>
        <end position="218"/>
    </location>
</feature>
<dbReference type="Proteomes" id="UP000594586">
    <property type="component" value="Chromosome"/>
</dbReference>
<organism evidence="3 4">
    <name type="scientific">Corynebacterium qintianiae</name>
    <dbReference type="NCBI Taxonomy" id="2709392"/>
    <lineage>
        <taxon>Bacteria</taxon>
        <taxon>Bacillati</taxon>
        <taxon>Actinomycetota</taxon>
        <taxon>Actinomycetes</taxon>
        <taxon>Mycobacteriales</taxon>
        <taxon>Corynebacteriaceae</taxon>
        <taxon>Corynebacterium</taxon>
    </lineage>
</organism>
<accession>A0A7T0KL98</accession>
<dbReference type="InterPro" id="IPR050879">
    <property type="entry name" value="Acyltransferase_3"/>
</dbReference>
<feature type="transmembrane region" description="Helical" evidence="1">
    <location>
        <begin position="224"/>
        <end position="245"/>
    </location>
</feature>
<gene>
    <name evidence="3" type="ORF">G7Y29_06825</name>
</gene>
<reference evidence="3 4" key="1">
    <citation type="submission" date="2020-11" db="EMBL/GenBank/DDBJ databases">
        <title>Corynebacterium sp. MC1420.</title>
        <authorList>
            <person name="Zhou J."/>
        </authorList>
    </citation>
    <scope>NUCLEOTIDE SEQUENCE [LARGE SCALE GENOMIC DNA]</scope>
    <source>
        <strain evidence="3 4">MC1420</strain>
    </source>
</reference>
<evidence type="ECO:0000313" key="4">
    <source>
        <dbReference type="Proteomes" id="UP000594586"/>
    </source>
</evidence>
<dbReference type="Pfam" id="PF01757">
    <property type="entry name" value="Acyl_transf_3"/>
    <property type="match status" value="1"/>
</dbReference>
<keyword evidence="1" id="KW-1133">Transmembrane helix</keyword>
<sequence>MFFVLSGFLITSLMLREKVLTGTISLKTFWKKRARRILPAAATVLLVCAAVAGFFQGDVTVDLGRQVLTGLLFVNNWGQIAASQSYFAGPELFAHFWSLSVEEQFYVLWPLVLVSLLAAVGVRRMGIVVVACTVGAVSSLARMVALYAPGDDPTRVYYGTDTHAFGLLLGAALAAWLIRTRDDERVWQPRPHTGAGRWAATTVELVGLVGFAMLITCLRGDNPAAYQGGLFCASLCMIAMLHGAIKSNPVITTLFTLWPMRKLGAVSYSLYLWHWPVYVFVRSSISDAALAGLVALALSLVLAEVSFRCVEEPFRRKGTSRWDVACSLRTPADPWSELGCS</sequence>
<dbReference type="GO" id="GO:0009103">
    <property type="term" value="P:lipopolysaccharide biosynthetic process"/>
    <property type="evidence" value="ECO:0007669"/>
    <property type="project" value="TreeGrafter"/>
</dbReference>
<dbReference type="PANTHER" id="PTHR23028:SF53">
    <property type="entry name" value="ACYL_TRANSF_3 DOMAIN-CONTAINING PROTEIN"/>
    <property type="match status" value="1"/>
</dbReference>
<evidence type="ECO:0000313" key="3">
    <source>
        <dbReference type="EMBL" id="QPK82597.1"/>
    </source>
</evidence>
<name>A0A7T0KL98_9CORY</name>
<feature type="transmembrane region" description="Helical" evidence="1">
    <location>
        <begin position="156"/>
        <end position="178"/>
    </location>
</feature>
<dbReference type="EMBL" id="CP064955">
    <property type="protein sequence ID" value="QPK82597.1"/>
    <property type="molecule type" value="Genomic_DNA"/>
</dbReference>
<dbReference type="GO" id="GO:0016020">
    <property type="term" value="C:membrane"/>
    <property type="evidence" value="ECO:0007669"/>
    <property type="project" value="TreeGrafter"/>
</dbReference>